<name>A0A2T9YYN3_9FUNG</name>
<evidence type="ECO:0000256" key="3">
    <source>
        <dbReference type="ARBA" id="ARBA00022692"/>
    </source>
</evidence>
<evidence type="ECO:0000313" key="10">
    <source>
        <dbReference type="Proteomes" id="UP000245383"/>
    </source>
</evidence>
<evidence type="ECO:0000256" key="4">
    <source>
        <dbReference type="ARBA" id="ARBA00022801"/>
    </source>
</evidence>
<feature type="transmembrane region" description="Helical" evidence="8">
    <location>
        <begin position="37"/>
        <end position="56"/>
    </location>
</feature>
<dbReference type="STRING" id="133385.A0A2T9YYN3"/>
<comment type="similarity">
    <text evidence="2">Belongs to the alkaline ceramidase family.</text>
</comment>
<sequence length="134" mass="15245">MDPIFHQVSFGLIMAFNFILGATHMRKLPPHSAIRNLLNKLLVNAFLGALIGFGAWNFDNVCCSSLRQTRILIGSPFNAILQMHAWWHIFTAYGCHCLAIFLITLKLELCGRSDYNVVFYNELPNIQFTKVKSI</sequence>
<dbReference type="GO" id="GO:0016811">
    <property type="term" value="F:hydrolase activity, acting on carbon-nitrogen (but not peptide) bonds, in linear amides"/>
    <property type="evidence" value="ECO:0007669"/>
    <property type="project" value="InterPro"/>
</dbReference>
<evidence type="ECO:0000256" key="6">
    <source>
        <dbReference type="ARBA" id="ARBA00023136"/>
    </source>
</evidence>
<dbReference type="PANTHER" id="PTHR46187:SF3">
    <property type="entry name" value="ALKALINE CERAMIDASE 3"/>
    <property type="match status" value="1"/>
</dbReference>
<feature type="transmembrane region" description="Helical" evidence="8">
    <location>
        <begin position="85"/>
        <end position="105"/>
    </location>
</feature>
<keyword evidence="7" id="KW-0862">Zinc</keyword>
<keyword evidence="10" id="KW-1185">Reference proteome</keyword>
<dbReference type="GO" id="GO:0046514">
    <property type="term" value="P:ceramide catabolic process"/>
    <property type="evidence" value="ECO:0007669"/>
    <property type="project" value="TreeGrafter"/>
</dbReference>
<evidence type="ECO:0000256" key="8">
    <source>
        <dbReference type="SAM" id="Phobius"/>
    </source>
</evidence>
<evidence type="ECO:0000256" key="7">
    <source>
        <dbReference type="PIRSR" id="PIRSR608901-2"/>
    </source>
</evidence>
<evidence type="ECO:0008006" key="11">
    <source>
        <dbReference type="Google" id="ProtNLM"/>
    </source>
</evidence>
<dbReference type="AlphaFoldDB" id="A0A2T9YYN3"/>
<keyword evidence="5 8" id="KW-1133">Transmembrane helix</keyword>
<feature type="binding site" evidence="7">
    <location>
        <position position="88"/>
    </location>
    <ligand>
        <name>Zn(2+)</name>
        <dbReference type="ChEBI" id="CHEBI:29105"/>
        <note>catalytic</note>
    </ligand>
</feature>
<dbReference type="GO" id="GO:0046872">
    <property type="term" value="F:metal ion binding"/>
    <property type="evidence" value="ECO:0007669"/>
    <property type="project" value="UniProtKB-KW"/>
</dbReference>
<feature type="binding site" evidence="7">
    <location>
        <position position="84"/>
    </location>
    <ligand>
        <name>Zn(2+)</name>
        <dbReference type="ChEBI" id="CHEBI:29105"/>
        <note>catalytic</note>
    </ligand>
</feature>
<feature type="transmembrane region" description="Helical" evidence="8">
    <location>
        <begin position="6"/>
        <end position="25"/>
    </location>
</feature>
<proteinExistence type="inferred from homology"/>
<keyword evidence="7" id="KW-0479">Metal-binding</keyword>
<evidence type="ECO:0000256" key="5">
    <source>
        <dbReference type="ARBA" id="ARBA00022989"/>
    </source>
</evidence>
<comment type="caution">
    <text evidence="9">The sequence shown here is derived from an EMBL/GenBank/DDBJ whole genome shotgun (WGS) entry which is preliminary data.</text>
</comment>
<comment type="subcellular location">
    <subcellularLocation>
        <location evidence="1">Membrane</location>
        <topology evidence="1">Multi-pass membrane protein</topology>
    </subcellularLocation>
</comment>
<reference evidence="9 10" key="1">
    <citation type="journal article" date="2018" name="MBio">
        <title>Comparative Genomics Reveals the Core Gene Toolbox for the Fungus-Insect Symbiosis.</title>
        <authorList>
            <person name="Wang Y."/>
            <person name="Stata M."/>
            <person name="Wang W."/>
            <person name="Stajich J.E."/>
            <person name="White M.M."/>
            <person name="Moncalvo J.M."/>
        </authorList>
    </citation>
    <scope>NUCLEOTIDE SEQUENCE [LARGE SCALE GENOMIC DNA]</scope>
    <source>
        <strain evidence="9 10">SWE-8-4</strain>
    </source>
</reference>
<dbReference type="GO" id="GO:0046513">
    <property type="term" value="P:ceramide biosynthetic process"/>
    <property type="evidence" value="ECO:0007669"/>
    <property type="project" value="TreeGrafter"/>
</dbReference>
<evidence type="ECO:0000256" key="1">
    <source>
        <dbReference type="ARBA" id="ARBA00004141"/>
    </source>
</evidence>
<keyword evidence="4" id="KW-0378">Hydrolase</keyword>
<dbReference type="PANTHER" id="PTHR46187">
    <property type="entry name" value="ALKALINE CERAMIDASE 3"/>
    <property type="match status" value="1"/>
</dbReference>
<dbReference type="InterPro" id="IPR008901">
    <property type="entry name" value="ACER"/>
</dbReference>
<protein>
    <recommendedName>
        <fullName evidence="11">Post-GPI attachment to proteins factor 3</fullName>
    </recommendedName>
</protein>
<dbReference type="OrthoDB" id="187171at2759"/>
<accession>A0A2T9YYN3</accession>
<dbReference type="Proteomes" id="UP000245383">
    <property type="component" value="Unassembled WGS sequence"/>
</dbReference>
<evidence type="ECO:0000256" key="2">
    <source>
        <dbReference type="ARBA" id="ARBA00009780"/>
    </source>
</evidence>
<organism evidence="9 10">
    <name type="scientific">Smittium simulii</name>
    <dbReference type="NCBI Taxonomy" id="133385"/>
    <lineage>
        <taxon>Eukaryota</taxon>
        <taxon>Fungi</taxon>
        <taxon>Fungi incertae sedis</taxon>
        <taxon>Zoopagomycota</taxon>
        <taxon>Kickxellomycotina</taxon>
        <taxon>Harpellomycetes</taxon>
        <taxon>Harpellales</taxon>
        <taxon>Legeriomycetaceae</taxon>
        <taxon>Smittium</taxon>
    </lineage>
</organism>
<dbReference type="Pfam" id="PF05875">
    <property type="entry name" value="Ceramidase"/>
    <property type="match status" value="1"/>
</dbReference>
<keyword evidence="6 8" id="KW-0472">Membrane</keyword>
<evidence type="ECO:0000313" key="9">
    <source>
        <dbReference type="EMBL" id="PVU97455.1"/>
    </source>
</evidence>
<dbReference type="EMBL" id="MBFR01000012">
    <property type="protein sequence ID" value="PVU97455.1"/>
    <property type="molecule type" value="Genomic_DNA"/>
</dbReference>
<gene>
    <name evidence="9" type="ORF">BB561_000562</name>
</gene>
<dbReference type="GO" id="GO:0005789">
    <property type="term" value="C:endoplasmic reticulum membrane"/>
    <property type="evidence" value="ECO:0007669"/>
    <property type="project" value="TreeGrafter"/>
</dbReference>
<comment type="cofactor">
    <cofactor evidence="7">
        <name>Zn(2+)</name>
        <dbReference type="ChEBI" id="CHEBI:29105"/>
    </cofactor>
</comment>
<keyword evidence="3 8" id="KW-0812">Transmembrane</keyword>